<dbReference type="InterPro" id="IPR024593">
    <property type="entry name" value="DUF3444"/>
</dbReference>
<feature type="region of interest" description="Disordered" evidence="2">
    <location>
        <begin position="301"/>
        <end position="343"/>
    </location>
</feature>
<protein>
    <recommendedName>
        <fullName evidence="3">DUF3444 domain-containing protein</fullName>
    </recommendedName>
</protein>
<organism evidence="4 5">
    <name type="scientific">Arabidopsis suecica</name>
    <name type="common">Swedish thale-cress</name>
    <name type="synonym">Cardaminopsis suecica</name>
    <dbReference type="NCBI Taxonomy" id="45249"/>
    <lineage>
        <taxon>Eukaryota</taxon>
        <taxon>Viridiplantae</taxon>
        <taxon>Streptophyta</taxon>
        <taxon>Embryophyta</taxon>
        <taxon>Tracheophyta</taxon>
        <taxon>Spermatophyta</taxon>
        <taxon>Magnoliopsida</taxon>
        <taxon>eudicotyledons</taxon>
        <taxon>Gunneridae</taxon>
        <taxon>Pentapetalae</taxon>
        <taxon>rosids</taxon>
        <taxon>malvids</taxon>
        <taxon>Brassicales</taxon>
        <taxon>Brassicaceae</taxon>
        <taxon>Camelineae</taxon>
        <taxon>Arabidopsis</taxon>
    </lineage>
</organism>
<dbReference type="AlphaFoldDB" id="A0A8T2B2D9"/>
<reference evidence="4 5" key="1">
    <citation type="submission" date="2020-12" db="EMBL/GenBank/DDBJ databases">
        <title>Concerted genomic and epigenomic changes stabilize Arabidopsis allopolyploids.</title>
        <authorList>
            <person name="Chen Z."/>
        </authorList>
    </citation>
    <scope>NUCLEOTIDE SEQUENCE [LARGE SCALE GENOMIC DNA]</scope>
    <source>
        <strain evidence="4">As9502</strain>
        <tissue evidence="4">Leaf</tissue>
    </source>
</reference>
<feature type="coiled-coil region" evidence="1">
    <location>
        <begin position="169"/>
        <end position="230"/>
    </location>
</feature>
<keyword evidence="1" id="KW-0175">Coiled coil</keyword>
<proteinExistence type="predicted"/>
<feature type="region of interest" description="Disordered" evidence="2">
    <location>
        <begin position="650"/>
        <end position="689"/>
    </location>
</feature>
<dbReference type="OrthoDB" id="10250354at2759"/>
<feature type="coiled-coil region" evidence="1">
    <location>
        <begin position="43"/>
        <end position="125"/>
    </location>
</feature>
<sequence>MEPEFSPSSRVDTPEQDPSPAQTEDQSRERVSAYDLVVDEGDLEGLDQKKEEMHKVLDQIQEKASSVLEYSLKWDEIYEQFDLLKQQAMELELKEVSLKNQILEMEKKEERLKLVEERARKIETESDMKQFLEENVGRLLVLLMQNEEMVVAPLSAQEKFLGLLQDWMMKKHEEVMRELEAREKEVALLSQSIDDKTSDLEKKVKDFDLKQIAETERRRKEAEMMEISHKQFETREKELSLLNETIKEKSIELENKEVVQQAEARETELKNKFLELKERKLEEREKELELKQREIKEGSIQAEARKRSRLESESSLLGRDAESRIRPGKKHKPNKEHNHYDEAKKKDRHFVVPAFTSSPVQISEVDEGEVEEVISIDCIDEDPEPLMCVDSEFHDFSKTMSSFMAGQIWALYDGIDSMPRLYGRIRKITMSQSSLQVTWLESKDEESVPAACGRFKLGNTETIKNHLTFSHQMHPIIHDRHFIAMIPRKGETWALFRDWSKSWNNNLEKHKPPYRYDFVEVVVIVKVIVVALNGLVRLSTSLNQKSFKSEASMVQSLQHAYGLNRSHGGECVIECIGVAYLGKVEGFVSVYKQAGKHGVVSLMVIPEEMQRFSHRVPSFRLNGNEKEGVPAGSFELDPAAIPSCTLKRHHSIRKEAEETGRQSEGCGKSKNGEVEDQDGSRSDFPIILD</sequence>
<dbReference type="Pfam" id="PF11926">
    <property type="entry name" value="DUF3444"/>
    <property type="match status" value="2"/>
</dbReference>
<dbReference type="Proteomes" id="UP000694251">
    <property type="component" value="Chromosome 8"/>
</dbReference>
<feature type="domain" description="DUF3444" evidence="3">
    <location>
        <begin position="384"/>
        <end position="527"/>
    </location>
</feature>
<evidence type="ECO:0000259" key="3">
    <source>
        <dbReference type="Pfam" id="PF11926"/>
    </source>
</evidence>
<comment type="caution">
    <text evidence="4">The sequence shown here is derived from an EMBL/GenBank/DDBJ whole genome shotgun (WGS) entry which is preliminary data.</text>
</comment>
<dbReference type="PANTHER" id="PTHR45089:SF24">
    <property type="entry name" value="DNAJ HEAT SHOCK N-TERMINAL DOMAIN-CONTAINING PROTEIN"/>
    <property type="match status" value="1"/>
</dbReference>
<gene>
    <name evidence="4" type="ORF">ISN44_As08g005160</name>
</gene>
<keyword evidence="5" id="KW-1185">Reference proteome</keyword>
<feature type="domain" description="DUF3444" evidence="3">
    <location>
        <begin position="576"/>
        <end position="625"/>
    </location>
</feature>
<evidence type="ECO:0000313" key="4">
    <source>
        <dbReference type="EMBL" id="KAG7580750.1"/>
    </source>
</evidence>
<evidence type="ECO:0000313" key="5">
    <source>
        <dbReference type="Proteomes" id="UP000694251"/>
    </source>
</evidence>
<feature type="compositionally biased region" description="Polar residues" evidence="2">
    <location>
        <begin position="1"/>
        <end position="11"/>
    </location>
</feature>
<feature type="compositionally biased region" description="Basic and acidic residues" evidence="2">
    <location>
        <begin position="670"/>
        <end position="681"/>
    </location>
</feature>
<dbReference type="PANTHER" id="PTHR45089">
    <property type="entry name" value="DNAJ HEAT SHOCK AMINO-TERMINAL DOMAIN PROTEIN-RELATED"/>
    <property type="match status" value="1"/>
</dbReference>
<feature type="region of interest" description="Disordered" evidence="2">
    <location>
        <begin position="1"/>
        <end position="33"/>
    </location>
</feature>
<name>A0A8T2B2D9_ARASU</name>
<dbReference type="EMBL" id="JAEFBJ010000008">
    <property type="protein sequence ID" value="KAG7580750.1"/>
    <property type="molecule type" value="Genomic_DNA"/>
</dbReference>
<evidence type="ECO:0000256" key="2">
    <source>
        <dbReference type="SAM" id="MobiDB-lite"/>
    </source>
</evidence>
<feature type="compositionally biased region" description="Basic and acidic residues" evidence="2">
    <location>
        <begin position="301"/>
        <end position="312"/>
    </location>
</feature>
<evidence type="ECO:0000256" key="1">
    <source>
        <dbReference type="SAM" id="Coils"/>
    </source>
</evidence>
<feature type="coiled-coil region" evidence="1">
    <location>
        <begin position="259"/>
        <end position="301"/>
    </location>
</feature>
<accession>A0A8T2B2D9</accession>